<dbReference type="Proteomes" id="UP001652661">
    <property type="component" value="Chromosome 2L"/>
</dbReference>
<dbReference type="RefSeq" id="XP_017019319.1">
    <property type="nucleotide sequence ID" value="XM_017163830.3"/>
</dbReference>
<organism evidence="1 2">
    <name type="scientific">Drosophila kikkawai</name>
    <name type="common">Fruit fly</name>
    <dbReference type="NCBI Taxonomy" id="30033"/>
    <lineage>
        <taxon>Eukaryota</taxon>
        <taxon>Metazoa</taxon>
        <taxon>Ecdysozoa</taxon>
        <taxon>Arthropoda</taxon>
        <taxon>Hexapoda</taxon>
        <taxon>Insecta</taxon>
        <taxon>Pterygota</taxon>
        <taxon>Neoptera</taxon>
        <taxon>Endopterygota</taxon>
        <taxon>Diptera</taxon>
        <taxon>Brachycera</taxon>
        <taxon>Muscomorpha</taxon>
        <taxon>Ephydroidea</taxon>
        <taxon>Drosophilidae</taxon>
        <taxon>Drosophila</taxon>
        <taxon>Sophophora</taxon>
    </lineage>
</organism>
<evidence type="ECO:0000313" key="2">
    <source>
        <dbReference type="RefSeq" id="XP_017019319.1"/>
    </source>
</evidence>
<evidence type="ECO:0000313" key="1">
    <source>
        <dbReference type="Proteomes" id="UP001652661"/>
    </source>
</evidence>
<keyword evidence="1" id="KW-1185">Reference proteome</keyword>
<sequence length="148" mass="17654">MPPFCCGGRRCAKDLEQEKRNEGQGRESFRELVYTTTAEYERPLSLKFYARHDWPYFNCTDTEIRHIREKLDPDSLKNAARMANTDEEAEEKYELKHSTPQPMTVNQIYGWYSDRAHRYLKQDRGTFVFPHENDPMIAQILRNKIHTH</sequence>
<dbReference type="OrthoDB" id="446290at2759"/>
<reference evidence="1" key="1">
    <citation type="submission" date="2025-05" db="UniProtKB">
        <authorList>
            <consortium name="RefSeq"/>
        </authorList>
    </citation>
    <scope>NUCLEOTIDE SEQUENCE [LARGE SCALE GENOMIC DNA]</scope>
    <source>
        <strain evidence="1">14028-0561.14</strain>
    </source>
</reference>
<reference evidence="2" key="2">
    <citation type="submission" date="2025-08" db="UniProtKB">
        <authorList>
            <consortium name="RefSeq"/>
        </authorList>
    </citation>
    <scope>IDENTIFICATION</scope>
    <source>
        <strain evidence="2">14028-0561.14</strain>
        <tissue evidence="2">Whole fly</tissue>
    </source>
</reference>
<protein>
    <submittedName>
        <fullName evidence="2">Uncharacterized protein</fullName>
    </submittedName>
</protein>
<dbReference type="AlphaFoldDB" id="A0A6P4I664"/>
<name>A0A6P4I664_DROKI</name>
<proteinExistence type="predicted"/>
<gene>
    <name evidence="2" type="primary">LOC108072607</name>
</gene>
<accession>A0A6P4I664</accession>
<dbReference type="GeneID" id="108072607"/>